<evidence type="ECO:0000259" key="1">
    <source>
        <dbReference type="Pfam" id="PF13302"/>
    </source>
</evidence>
<sequence length="172" mass="19621">MKDTGIVILETERLFLRCYQDEDLPALHAIFSEPGMMSFYPAPFTWSQTQSWIKRNQTRYDKDGYGLWAVCLKETMACIGDCGLVAQHIEGHTEVEIGYHIKQEQWSKGYATEAAMACRDYGFGPLELKRLISIIHPGNTGSIRVAEKLGLSWEKDVDIFNNRHRIYSAVKG</sequence>
<evidence type="ECO:0000313" key="3">
    <source>
        <dbReference type="Proteomes" id="UP000612456"/>
    </source>
</evidence>
<dbReference type="InterPro" id="IPR051531">
    <property type="entry name" value="N-acetyltransferase"/>
</dbReference>
<dbReference type="InterPro" id="IPR016181">
    <property type="entry name" value="Acyl_CoA_acyltransferase"/>
</dbReference>
<proteinExistence type="predicted"/>
<feature type="domain" description="N-acetyltransferase" evidence="1">
    <location>
        <begin position="13"/>
        <end position="151"/>
    </location>
</feature>
<name>A0A917E3Q3_9BACL</name>
<dbReference type="Proteomes" id="UP000612456">
    <property type="component" value="Unassembled WGS sequence"/>
</dbReference>
<organism evidence="2 3">
    <name type="scientific">Paenibacillus nasutitermitis</name>
    <dbReference type="NCBI Taxonomy" id="1652958"/>
    <lineage>
        <taxon>Bacteria</taxon>
        <taxon>Bacillati</taxon>
        <taxon>Bacillota</taxon>
        <taxon>Bacilli</taxon>
        <taxon>Bacillales</taxon>
        <taxon>Paenibacillaceae</taxon>
        <taxon>Paenibacillus</taxon>
    </lineage>
</organism>
<dbReference type="PANTHER" id="PTHR43792:SF1">
    <property type="entry name" value="N-ACETYLTRANSFERASE DOMAIN-CONTAINING PROTEIN"/>
    <property type="match status" value="1"/>
</dbReference>
<evidence type="ECO:0000313" key="2">
    <source>
        <dbReference type="EMBL" id="GGD98524.1"/>
    </source>
</evidence>
<keyword evidence="3" id="KW-1185">Reference proteome</keyword>
<reference evidence="2" key="2">
    <citation type="submission" date="2020-09" db="EMBL/GenBank/DDBJ databases">
        <authorList>
            <person name="Sun Q."/>
            <person name="Zhou Y."/>
        </authorList>
    </citation>
    <scope>NUCLEOTIDE SEQUENCE</scope>
    <source>
        <strain evidence="2">CGMCC 1.15178</strain>
    </source>
</reference>
<dbReference type="EMBL" id="BMHP01000010">
    <property type="protein sequence ID" value="GGD98524.1"/>
    <property type="molecule type" value="Genomic_DNA"/>
</dbReference>
<dbReference type="InterPro" id="IPR000182">
    <property type="entry name" value="GNAT_dom"/>
</dbReference>
<dbReference type="SUPFAM" id="SSF55729">
    <property type="entry name" value="Acyl-CoA N-acyltransferases (Nat)"/>
    <property type="match status" value="1"/>
</dbReference>
<protein>
    <recommendedName>
        <fullName evidence="1">N-acetyltransferase domain-containing protein</fullName>
    </recommendedName>
</protein>
<reference evidence="2" key="1">
    <citation type="journal article" date="2014" name="Int. J. Syst. Evol. Microbiol.">
        <title>Complete genome sequence of Corynebacterium casei LMG S-19264T (=DSM 44701T), isolated from a smear-ripened cheese.</title>
        <authorList>
            <consortium name="US DOE Joint Genome Institute (JGI-PGF)"/>
            <person name="Walter F."/>
            <person name="Albersmeier A."/>
            <person name="Kalinowski J."/>
            <person name="Ruckert C."/>
        </authorList>
    </citation>
    <scope>NUCLEOTIDE SEQUENCE</scope>
    <source>
        <strain evidence="2">CGMCC 1.15178</strain>
    </source>
</reference>
<comment type="caution">
    <text evidence="2">The sequence shown here is derived from an EMBL/GenBank/DDBJ whole genome shotgun (WGS) entry which is preliminary data.</text>
</comment>
<dbReference type="Pfam" id="PF13302">
    <property type="entry name" value="Acetyltransf_3"/>
    <property type="match status" value="1"/>
</dbReference>
<accession>A0A917E3Q3</accession>
<dbReference type="Gene3D" id="3.40.630.30">
    <property type="match status" value="1"/>
</dbReference>
<dbReference type="GO" id="GO:0016747">
    <property type="term" value="F:acyltransferase activity, transferring groups other than amino-acyl groups"/>
    <property type="evidence" value="ECO:0007669"/>
    <property type="project" value="InterPro"/>
</dbReference>
<dbReference type="AlphaFoldDB" id="A0A917E3Q3"/>
<dbReference type="PANTHER" id="PTHR43792">
    <property type="entry name" value="GNAT FAMILY, PUTATIVE (AFU_ORTHOLOGUE AFUA_3G00765)-RELATED-RELATED"/>
    <property type="match status" value="1"/>
</dbReference>
<gene>
    <name evidence="2" type="primary">ykkB</name>
    <name evidence="2" type="ORF">GCM10010911_66660</name>
</gene>